<dbReference type="InterPro" id="IPR002048">
    <property type="entry name" value="EF_hand_dom"/>
</dbReference>
<evidence type="ECO:0000259" key="1">
    <source>
        <dbReference type="PROSITE" id="PS50222"/>
    </source>
</evidence>
<comment type="caution">
    <text evidence="2">The sequence shown here is derived from an EMBL/GenBank/DDBJ whole genome shotgun (WGS) entry which is preliminary data.</text>
</comment>
<evidence type="ECO:0000313" key="2">
    <source>
        <dbReference type="EMBL" id="KRX09900.1"/>
    </source>
</evidence>
<protein>
    <recommendedName>
        <fullName evidence="1">EF-hand domain-containing protein</fullName>
    </recommendedName>
</protein>
<dbReference type="AlphaFoldDB" id="A0A0V0R5Z8"/>
<accession>A0A0V0R5Z8</accession>
<organism evidence="2 3">
    <name type="scientific">Pseudocohnilembus persalinus</name>
    <name type="common">Ciliate</name>
    <dbReference type="NCBI Taxonomy" id="266149"/>
    <lineage>
        <taxon>Eukaryota</taxon>
        <taxon>Sar</taxon>
        <taxon>Alveolata</taxon>
        <taxon>Ciliophora</taxon>
        <taxon>Intramacronucleata</taxon>
        <taxon>Oligohymenophorea</taxon>
        <taxon>Scuticociliatia</taxon>
        <taxon>Philasterida</taxon>
        <taxon>Pseudocohnilembidae</taxon>
        <taxon>Pseudocohnilembus</taxon>
    </lineage>
</organism>
<dbReference type="OMA" id="RDEKCIT"/>
<dbReference type="Gene3D" id="1.10.238.10">
    <property type="entry name" value="EF-hand"/>
    <property type="match status" value="1"/>
</dbReference>
<keyword evidence="3" id="KW-1185">Reference proteome</keyword>
<name>A0A0V0R5Z8_PSEPJ</name>
<dbReference type="EMBL" id="LDAU01000042">
    <property type="protein sequence ID" value="KRX09900.1"/>
    <property type="molecule type" value="Genomic_DNA"/>
</dbReference>
<dbReference type="Proteomes" id="UP000054937">
    <property type="component" value="Unassembled WGS sequence"/>
</dbReference>
<dbReference type="GO" id="GO:0005509">
    <property type="term" value="F:calcium ion binding"/>
    <property type="evidence" value="ECO:0007669"/>
    <property type="project" value="InterPro"/>
</dbReference>
<dbReference type="PROSITE" id="PS50222">
    <property type="entry name" value="EF_HAND_2"/>
    <property type="match status" value="1"/>
</dbReference>
<dbReference type="OrthoDB" id="186625at2759"/>
<reference evidence="2 3" key="1">
    <citation type="journal article" date="2015" name="Sci. Rep.">
        <title>Genome of the facultative scuticociliatosis pathogen Pseudocohnilembus persalinus provides insight into its virulence through horizontal gene transfer.</title>
        <authorList>
            <person name="Xiong J."/>
            <person name="Wang G."/>
            <person name="Cheng J."/>
            <person name="Tian M."/>
            <person name="Pan X."/>
            <person name="Warren A."/>
            <person name="Jiang C."/>
            <person name="Yuan D."/>
            <person name="Miao W."/>
        </authorList>
    </citation>
    <scope>NUCLEOTIDE SEQUENCE [LARGE SCALE GENOMIC DNA]</scope>
    <source>
        <strain evidence="2">36N120E</strain>
    </source>
</reference>
<proteinExistence type="predicted"/>
<feature type="domain" description="EF-hand" evidence="1">
    <location>
        <begin position="88"/>
        <end position="123"/>
    </location>
</feature>
<dbReference type="InParanoid" id="A0A0V0R5Z8"/>
<gene>
    <name evidence="2" type="ORF">PPERSA_05292</name>
</gene>
<sequence>MSQKNTKKNIKNSKSSFIFSNRNSFNVTTNTKILELDEDLNENQLKQLQQQLSKGRSQLQTKDTMQWLKQRTTNNISKKYLYYPEQIKTNQEIKNVFLKIDQDGSLTLSWKEFKKMNLNPRANQAFTEMMRRIRQQKNQNKSNSERSQNQEDYIPMNFGRMIAYLSYQIQRDNTQNQIKQMQASDSNKKNLDAFQKIKDLFELTQEFERQKNEKYYQQYFEQQKNDSQNQQISQKYQQKISQIQNNTLLDESDTDEPIPSKKKLTKTLNLHKPILINKQLSPKVNNTLNNETSENSQITNKNLQKVFKFNRAQSHTSIPQCRQKLDQFFQLKYNIKDPFQQKNINIKNKKKNDSSNSLYISLNNSLQKSQNNSNFNTSINFYKPPKILQEFEEKIKIKQQEDQIKTQKNKLKIEQIKNSQSHLLDTEIHKLSQIVNNYVDQGKLQRKIDVSKLSENAKLVIEKLS</sequence>
<evidence type="ECO:0000313" key="3">
    <source>
        <dbReference type="Proteomes" id="UP000054937"/>
    </source>
</evidence>